<dbReference type="PANTHER" id="PTHR21573:SF0">
    <property type="entry name" value="ER MEMBRANE PROTEIN COMPLEX SUBUNIT 1"/>
    <property type="match status" value="1"/>
</dbReference>
<dbReference type="Proteomes" id="UP000267821">
    <property type="component" value="Unassembled WGS sequence"/>
</dbReference>
<feature type="signal peptide" evidence="12">
    <location>
        <begin position="1"/>
        <end position="23"/>
    </location>
</feature>
<evidence type="ECO:0000256" key="11">
    <source>
        <dbReference type="SAM" id="Phobius"/>
    </source>
</evidence>
<dbReference type="Gene3D" id="2.130.10.10">
    <property type="entry name" value="YVTN repeat-like/Quinoprotein amine dehydrogenase"/>
    <property type="match status" value="1"/>
</dbReference>
<keyword evidence="6 12" id="KW-0732">Signal</keyword>
<evidence type="ECO:0000256" key="5">
    <source>
        <dbReference type="ARBA" id="ARBA00022692"/>
    </source>
</evidence>
<evidence type="ECO:0000256" key="7">
    <source>
        <dbReference type="ARBA" id="ARBA00022824"/>
    </source>
</evidence>
<evidence type="ECO:0000313" key="15">
    <source>
        <dbReference type="EMBL" id="RPB23154.1"/>
    </source>
</evidence>
<evidence type="ECO:0000256" key="12">
    <source>
        <dbReference type="SAM" id="SignalP"/>
    </source>
</evidence>
<comment type="subunit">
    <text evidence="3">Component of the ER membrane protein complex (EMC).</text>
</comment>
<reference evidence="15 16" key="1">
    <citation type="journal article" date="2018" name="Nat. Ecol. Evol.">
        <title>Pezizomycetes genomes reveal the molecular basis of ectomycorrhizal truffle lifestyle.</title>
        <authorList>
            <person name="Murat C."/>
            <person name="Payen T."/>
            <person name="Noel B."/>
            <person name="Kuo A."/>
            <person name="Morin E."/>
            <person name="Chen J."/>
            <person name="Kohler A."/>
            <person name="Krizsan K."/>
            <person name="Balestrini R."/>
            <person name="Da Silva C."/>
            <person name="Montanini B."/>
            <person name="Hainaut M."/>
            <person name="Levati E."/>
            <person name="Barry K.W."/>
            <person name="Belfiori B."/>
            <person name="Cichocki N."/>
            <person name="Clum A."/>
            <person name="Dockter R.B."/>
            <person name="Fauchery L."/>
            <person name="Guy J."/>
            <person name="Iotti M."/>
            <person name="Le Tacon F."/>
            <person name="Lindquist E.A."/>
            <person name="Lipzen A."/>
            <person name="Malagnac F."/>
            <person name="Mello A."/>
            <person name="Molinier V."/>
            <person name="Miyauchi S."/>
            <person name="Poulain J."/>
            <person name="Riccioni C."/>
            <person name="Rubini A."/>
            <person name="Sitrit Y."/>
            <person name="Splivallo R."/>
            <person name="Traeger S."/>
            <person name="Wang M."/>
            <person name="Zifcakova L."/>
            <person name="Wipf D."/>
            <person name="Zambonelli A."/>
            <person name="Paolocci F."/>
            <person name="Nowrousian M."/>
            <person name="Ottonello S."/>
            <person name="Baldrian P."/>
            <person name="Spatafora J.W."/>
            <person name="Henrissat B."/>
            <person name="Nagy L.G."/>
            <person name="Aury J.M."/>
            <person name="Wincker P."/>
            <person name="Grigoriev I.V."/>
            <person name="Bonfante P."/>
            <person name="Martin F.M."/>
        </authorList>
    </citation>
    <scope>NUCLEOTIDE SEQUENCE [LARGE SCALE GENOMIC DNA]</scope>
    <source>
        <strain evidence="15 16">ATCC MYA-4762</strain>
    </source>
</reference>
<keyword evidence="5 11" id="KW-0812">Transmembrane</keyword>
<dbReference type="InParanoid" id="A0A3N4LJS3"/>
<gene>
    <name evidence="15" type="ORF">L211DRAFT_868947</name>
</gene>
<keyword evidence="16" id="KW-1185">Reference proteome</keyword>
<dbReference type="GO" id="GO:0072546">
    <property type="term" value="C:EMC complex"/>
    <property type="evidence" value="ECO:0007669"/>
    <property type="project" value="InterPro"/>
</dbReference>
<evidence type="ECO:0000256" key="10">
    <source>
        <dbReference type="ARBA" id="ARBA00023180"/>
    </source>
</evidence>
<evidence type="ECO:0000256" key="1">
    <source>
        <dbReference type="ARBA" id="ARBA00004115"/>
    </source>
</evidence>
<feature type="chain" id="PRO_5018111930" description="ER membrane protein complex subunit 1" evidence="12">
    <location>
        <begin position="24"/>
        <end position="979"/>
    </location>
</feature>
<protein>
    <recommendedName>
        <fullName evidence="4">ER membrane protein complex subunit 1</fullName>
    </recommendedName>
</protein>
<comment type="subcellular location">
    <subcellularLocation>
        <location evidence="1">Endoplasmic reticulum membrane</location>
        <topology evidence="1">Single-pass type I membrane protein</topology>
    </subcellularLocation>
</comment>
<dbReference type="PANTHER" id="PTHR21573">
    <property type="entry name" value="ER MEMBRANE PROTEIN COMPLEX SUBUNIT 1"/>
    <property type="match status" value="1"/>
</dbReference>
<evidence type="ECO:0000259" key="14">
    <source>
        <dbReference type="Pfam" id="PF25293"/>
    </source>
</evidence>
<feature type="transmembrane region" description="Helical" evidence="11">
    <location>
        <begin position="947"/>
        <end position="965"/>
    </location>
</feature>
<dbReference type="Pfam" id="PF07774">
    <property type="entry name" value="EMC1_C"/>
    <property type="match status" value="1"/>
</dbReference>
<dbReference type="Pfam" id="PF25293">
    <property type="entry name" value="Beta-prop_EMC1_N"/>
    <property type="match status" value="1"/>
</dbReference>
<dbReference type="InterPro" id="IPR058545">
    <property type="entry name" value="Beta-prop_EMC1_1st"/>
</dbReference>
<evidence type="ECO:0000256" key="2">
    <source>
        <dbReference type="ARBA" id="ARBA00007904"/>
    </source>
</evidence>
<feature type="domain" description="EMC1 first beta-propeller" evidence="14">
    <location>
        <begin position="23"/>
        <end position="417"/>
    </location>
</feature>
<dbReference type="FunCoup" id="A0A3N4LJS3">
    <property type="interactions" value="781"/>
</dbReference>
<evidence type="ECO:0000256" key="9">
    <source>
        <dbReference type="ARBA" id="ARBA00023136"/>
    </source>
</evidence>
<dbReference type="OrthoDB" id="28092at2759"/>
<dbReference type="AlphaFoldDB" id="A0A3N4LJS3"/>
<dbReference type="SUPFAM" id="SSF50998">
    <property type="entry name" value="Quinoprotein alcohol dehydrogenase-like"/>
    <property type="match status" value="1"/>
</dbReference>
<dbReference type="InterPro" id="IPR026895">
    <property type="entry name" value="EMC1"/>
</dbReference>
<dbReference type="STRING" id="1051890.A0A3N4LJS3"/>
<organism evidence="15 16">
    <name type="scientific">Terfezia boudieri ATCC MYA-4762</name>
    <dbReference type="NCBI Taxonomy" id="1051890"/>
    <lineage>
        <taxon>Eukaryota</taxon>
        <taxon>Fungi</taxon>
        <taxon>Dikarya</taxon>
        <taxon>Ascomycota</taxon>
        <taxon>Pezizomycotina</taxon>
        <taxon>Pezizomycetes</taxon>
        <taxon>Pezizales</taxon>
        <taxon>Pezizaceae</taxon>
        <taxon>Terfezia</taxon>
    </lineage>
</organism>
<dbReference type="GO" id="GO:0034975">
    <property type="term" value="P:protein folding in endoplasmic reticulum"/>
    <property type="evidence" value="ECO:0007669"/>
    <property type="project" value="TreeGrafter"/>
</dbReference>
<evidence type="ECO:0000256" key="3">
    <source>
        <dbReference type="ARBA" id="ARBA00011276"/>
    </source>
</evidence>
<dbReference type="InterPro" id="IPR015943">
    <property type="entry name" value="WD40/YVTN_repeat-like_dom_sf"/>
</dbReference>
<evidence type="ECO:0000259" key="13">
    <source>
        <dbReference type="Pfam" id="PF07774"/>
    </source>
</evidence>
<keyword evidence="8 11" id="KW-1133">Transmembrane helix</keyword>
<evidence type="ECO:0000256" key="6">
    <source>
        <dbReference type="ARBA" id="ARBA00022729"/>
    </source>
</evidence>
<sequence length="979" mass="107835">MRPPTAFLPRLLSLSLLIVPSLAVIQDEAYETDWHVPIIGLSIQPSTFFHRPQPDSKASLIYTLTDRKVLAAINPRDGALMWRQSIAKDALGFNADSIKARPAEGKVLSAAGLTLRAWDANDGRLLWTTEFNEGVKDVRVSKEQDAVVLCTDGSVRKVDGTNGNVIDDYHGIIDKYTPTIHISPRSDVPVSLHIHQDAAYVVSLSPKDGTNRLQTTDIHRRDTKILSASEVRNLQSIIHVGSPGIAVWREDHGRTLMLLSLRSQSMSTIPIPEGVIRIDAHTAPGYNTFLLSFDTLHSSWAEIWKMDGEDEMLIKVYDIPAKSYSPTSWSASAASNGEIYFTWSLPLGTSEIYCGSAGGPLYTFLGNATEIRSTFVSVSEVIPRTDNTYALRTFVTSYPDTNTHLTLNGVVTWTRPELLSSMKAVIWVELLDPTTEEVEGELHVEESQNVVAAYIHRLKRHIHELITYGPSWAANLPTRILTEFTGAKTEQILDGKFRDAFGFRKLLVGVTSNGGMAGIDFGQRGKVLWFIPHLVDIRVQDIKGFYEIAKGVVGLLSSQGRYIEVDVFEGKLLTEEDSGDVGTVMATSLIEGKGEKKVVLAVVRNTSGNITTKYYGAEDENITVSDDLYVAIPDGFGDLHGYKVTPGSLNVKKTFSFSPPELELVTSINTPIRSTPPASIGKVMGDRSVMYKYLNPHMILLTTQRIDGSGAASVYLLDSVSGAVLYSASHTSVDKSKKIVALLCENWFVYSFYANEDLTSDMPTTKGYQLVVTELYESPLKNDRGPLRSMEDFSSFDPQVMGVKPYAISQTYVSQIPIIAMSATATKQSITTTDLLVFTDSPPSLLSIPKRLLDPRRPVGRDPDTNEREEGLLRYDPVLPVDHRSILTHKRELMYIEGGNVGISTSPSLMESTSLVVVWSETDVFGTRVTPSGPFDMLGKGFGKAQLVATVVVLTVGVWFVAPMVRKKQINQRWAPTSG</sequence>
<feature type="domain" description="ER membrane protein complex subunit 1 C-terminal" evidence="13">
    <location>
        <begin position="744"/>
        <end position="974"/>
    </location>
</feature>
<keyword evidence="10" id="KW-0325">Glycoprotein</keyword>
<dbReference type="EMBL" id="ML121548">
    <property type="protein sequence ID" value="RPB23154.1"/>
    <property type="molecule type" value="Genomic_DNA"/>
</dbReference>
<evidence type="ECO:0000313" key="16">
    <source>
        <dbReference type="Proteomes" id="UP000267821"/>
    </source>
</evidence>
<evidence type="ECO:0000256" key="8">
    <source>
        <dbReference type="ARBA" id="ARBA00022989"/>
    </source>
</evidence>
<dbReference type="InterPro" id="IPR011047">
    <property type="entry name" value="Quinoprotein_ADH-like_sf"/>
</dbReference>
<name>A0A3N4LJS3_9PEZI</name>
<accession>A0A3N4LJS3</accession>
<keyword evidence="9 11" id="KW-0472">Membrane</keyword>
<proteinExistence type="inferred from homology"/>
<dbReference type="InterPro" id="IPR011678">
    <property type="entry name" value="EMC1_C"/>
</dbReference>
<evidence type="ECO:0000256" key="4">
    <source>
        <dbReference type="ARBA" id="ARBA00020824"/>
    </source>
</evidence>
<keyword evidence="7" id="KW-0256">Endoplasmic reticulum</keyword>
<comment type="similarity">
    <text evidence="2">Belongs to the EMC1 family.</text>
</comment>